<dbReference type="EMBL" id="FNGY01000003">
    <property type="protein sequence ID" value="SDM39691.1"/>
    <property type="molecule type" value="Genomic_DNA"/>
</dbReference>
<dbReference type="RefSeq" id="WP_074606676.1">
    <property type="nucleotide sequence ID" value="NZ_FNGY01000003.1"/>
</dbReference>
<dbReference type="OrthoDB" id="719419at2"/>
<organism evidence="2 3">
    <name type="scientific">Pedobacter steynii</name>
    <dbReference type="NCBI Taxonomy" id="430522"/>
    <lineage>
        <taxon>Bacteria</taxon>
        <taxon>Pseudomonadati</taxon>
        <taxon>Bacteroidota</taxon>
        <taxon>Sphingobacteriia</taxon>
        <taxon>Sphingobacteriales</taxon>
        <taxon>Sphingobacteriaceae</taxon>
        <taxon>Pedobacter</taxon>
    </lineage>
</organism>
<name>A0A1G9SW81_9SPHI</name>
<keyword evidence="3" id="KW-1185">Reference proteome</keyword>
<sequence>MRIIKEVKINVSPTKGVVNRTTNQLTLYAASDFDVEVTTTGEEELGPIVITASRIKGKKKKPGTPEKPPVEPVPEMDWIWSSLGGKSSFQSIDRNAKLFGPKLQINFPKVMEGGGLVWLEPFVPGSEPTNKAPNGYFISAKGEPKILSAVWREYSKNNDGRIINGSLKKINQSVQLHVYTQAMYGHDLQITLMDHDTVDPNDLLIIDQKSQYGAPVAFFTTEVRVHQMLPDEEKSKLRVASTLAQRNASKPKVLADTSTYHVQKTIIDVYLEEGWLINGGSRLKIYPKVRGIGRAKEEEFTDAFINVQGVAKEESALTFSGNNPVVVDYIPTEIGTYHACKYTGITLLIPEKDEVTQKDIVKDVILYEQNGTYRNMREFEIVVGETKNTKKISIRLDSLETLESDCSQPQGQKHKGNVMKMLGYPESSIGNSKPGAVVEKSKWSSTWKHGFEGFGLGKAEEHASTTGENALEILNSTDALFEFNARYIYNKKQLNLAGLAIHWVFRYFWIGKNVLIEPYVVVARTCRHQREIKIFTYPDVSWEIALEFKSSRSKKKATYTPLPAPPTPPIKFKLGLEWEITLALHAKWDDGEKLDLAEDLKDNILKKIKTFTEIADMVKSIFNGEQNNSTSEHTQPNAAAKERLKEARKKFGTEQDEAAQKRADLLRVQQQVKDNKDKIKASSGDKSSDEYKDARADQDTLFESVSDLKRSVVGFDVEWPEIALAFSWCRVNTNAKQRQDLRNQTGILLSGTVEAKPLIGLSAYLDFLALIQRAHPIALAVIAAVDLSMKLIGDGSKIVCELRAKGTIGGKLEGFFNTVTKENSFNKIDQANNGKPLATITGDLEFTLLVQIKIEVRKDYVLVQVQGSVEASLEAKAKFSSRGTVGYDDRGFYTQYYGNFAGLEVVGKAKISGQVSGKKYKDPVPTPPPAAGANPPSAEEAKKPTETSSAGKVNLEKSIKYQAIDKQDEKELGRLYLGI</sequence>
<evidence type="ECO:0000313" key="2">
    <source>
        <dbReference type="EMBL" id="SDM39691.1"/>
    </source>
</evidence>
<gene>
    <name evidence="2" type="ORF">SAMN05421820_103725</name>
</gene>
<evidence type="ECO:0000256" key="1">
    <source>
        <dbReference type="SAM" id="MobiDB-lite"/>
    </source>
</evidence>
<feature type="region of interest" description="Disordered" evidence="1">
    <location>
        <begin position="671"/>
        <end position="693"/>
    </location>
</feature>
<evidence type="ECO:0000313" key="3">
    <source>
        <dbReference type="Proteomes" id="UP000183200"/>
    </source>
</evidence>
<dbReference type="AlphaFoldDB" id="A0A1G9SW81"/>
<proteinExistence type="predicted"/>
<dbReference type="Proteomes" id="UP000183200">
    <property type="component" value="Unassembled WGS sequence"/>
</dbReference>
<accession>A0A1G9SW81</accession>
<protein>
    <submittedName>
        <fullName evidence="2">Uncharacterized protein</fullName>
    </submittedName>
</protein>
<reference evidence="3" key="1">
    <citation type="submission" date="2016-10" db="EMBL/GenBank/DDBJ databases">
        <authorList>
            <person name="Varghese N."/>
            <person name="Submissions S."/>
        </authorList>
    </citation>
    <scope>NUCLEOTIDE SEQUENCE [LARGE SCALE GENOMIC DNA]</scope>
    <source>
        <strain evidence="3">DSM 19110</strain>
    </source>
</reference>
<feature type="region of interest" description="Disordered" evidence="1">
    <location>
        <begin position="916"/>
        <end position="952"/>
    </location>
</feature>